<dbReference type="AlphaFoldDB" id="A0A367ZIE0"/>
<name>A0A367ZIE0_9BACT</name>
<evidence type="ECO:0000313" key="3">
    <source>
        <dbReference type="Proteomes" id="UP000252355"/>
    </source>
</evidence>
<dbReference type="Gene3D" id="3.30.870.10">
    <property type="entry name" value="Endonuclease Chain A"/>
    <property type="match status" value="2"/>
</dbReference>
<accession>A0A367ZIE0</accession>
<dbReference type="Proteomes" id="UP000252355">
    <property type="component" value="Unassembled WGS sequence"/>
</dbReference>
<feature type="domain" description="PLD phosphodiesterase" evidence="1">
    <location>
        <begin position="382"/>
        <end position="409"/>
    </location>
</feature>
<comment type="caution">
    <text evidence="2">The sequence shown here is derived from an EMBL/GenBank/DDBJ whole genome shotgun (WGS) entry which is preliminary data.</text>
</comment>
<dbReference type="PANTHER" id="PTHR21248">
    <property type="entry name" value="CARDIOLIPIN SYNTHASE"/>
    <property type="match status" value="1"/>
</dbReference>
<dbReference type="PROSITE" id="PS50035">
    <property type="entry name" value="PLD"/>
    <property type="match status" value="1"/>
</dbReference>
<evidence type="ECO:0000313" key="2">
    <source>
        <dbReference type="EMBL" id="RCK77874.1"/>
    </source>
</evidence>
<reference evidence="2 3" key="1">
    <citation type="submission" date="2018-05" db="EMBL/GenBank/DDBJ databases">
        <title>A metagenomic window into the 2 km-deep terrestrial subsurface aquifer revealed taxonomically and functionally diverse microbial community comprising novel uncultured bacterial lineages.</title>
        <authorList>
            <person name="Kadnikov V.V."/>
            <person name="Mardanov A.V."/>
            <person name="Beletsky A.V."/>
            <person name="Banks D."/>
            <person name="Pimenov N.V."/>
            <person name="Frank Y.A."/>
            <person name="Karnachuk O.V."/>
            <person name="Ravin N.V."/>
        </authorList>
    </citation>
    <scope>NUCLEOTIDE SEQUENCE [LARGE SCALE GENOMIC DNA]</scope>
    <source>
        <strain evidence="2">BY5</strain>
    </source>
</reference>
<dbReference type="GO" id="GO:0032049">
    <property type="term" value="P:cardiolipin biosynthetic process"/>
    <property type="evidence" value="ECO:0007669"/>
    <property type="project" value="UniProtKB-ARBA"/>
</dbReference>
<dbReference type="Pfam" id="PF13091">
    <property type="entry name" value="PLDc_2"/>
    <property type="match status" value="2"/>
</dbReference>
<organism evidence="2 3">
    <name type="scientific">Candidatus Ozemobacter sibiricus</name>
    <dbReference type="NCBI Taxonomy" id="2268124"/>
    <lineage>
        <taxon>Bacteria</taxon>
        <taxon>Candidatus Ozemobacteria</taxon>
        <taxon>Candidatus Ozemobacterales</taxon>
        <taxon>Candidatus Ozemobacteraceae</taxon>
        <taxon>Candidatus Ozemobacter</taxon>
    </lineage>
</organism>
<dbReference type="SUPFAM" id="SSF56024">
    <property type="entry name" value="Phospholipase D/nuclease"/>
    <property type="match status" value="2"/>
</dbReference>
<dbReference type="SMART" id="SM00155">
    <property type="entry name" value="PLDc"/>
    <property type="match status" value="2"/>
</dbReference>
<evidence type="ECO:0000259" key="1">
    <source>
        <dbReference type="PROSITE" id="PS50035"/>
    </source>
</evidence>
<sequence>MAILIGLLGWALTISAADLANLQRDWLARQEAYRRAVAEQREAAEIKRLAADLQRSWSAYRAALREAGGQTDLPESAVALTVETPDRLIAPSGTPSSPSSASVSQAEAQAFDALIARLYEPGRSKDVAARQALVKQYLATCRNPYFRMQATFELAALLAETPRGTEEAVKVLAEYARVAPTREAARLATARIAAIRQEAKVNACRQTFAAASAKAGQAWQTYARTSWLAIPAKLARLATYVAENHHRRTAARALRAELDRYDALAQETYPRHSLDQMTRSRLIPSNEITLLVNGRHAFAARHALIRQARERIWLQTLLFYNDETGNRLADLLIAKAREGLDVRVVADDAFAFTRKSSIFRKLQNGGVKVLINNPLLAYPLRANFRSHQKCLVIDEEAAIVGGMNIANEYANGEITEWGWRDTDVLVRGPAVYEIAEMFSRNWERLETEIRWEKGAPAPVTPKDKREKLPILPRREKLIPGPLPRYFEEPPSFANVRVRFITTAPIIDKDDNILDLFTSYMKASRREVIFETAYFIPTPALREAIVAACKRGVKVKILTNSVESNNHPNAGYAGRANYEAVMQAGAEIYEWQGAQTLHSKVSWFDGLAVTVGAYNVNSRSHALDSEDVLAIEDRRVAALMRKVLERDLARARRITPADLEAWRNDLATRVKTDFFSLFSWVF</sequence>
<gene>
    <name evidence="2" type="ORF">OZSIB_2033</name>
</gene>
<dbReference type="PANTHER" id="PTHR21248:SF12">
    <property type="entry name" value="CARDIOLIPIN SYNTHASE C"/>
    <property type="match status" value="1"/>
</dbReference>
<dbReference type="EMBL" id="QOQW01000031">
    <property type="protein sequence ID" value="RCK77874.1"/>
    <property type="molecule type" value="Genomic_DNA"/>
</dbReference>
<dbReference type="InterPro" id="IPR025202">
    <property type="entry name" value="PLD-like_dom"/>
</dbReference>
<dbReference type="CDD" id="cd09110">
    <property type="entry name" value="PLDc_CLS_1"/>
    <property type="match status" value="1"/>
</dbReference>
<proteinExistence type="predicted"/>
<dbReference type="InterPro" id="IPR001736">
    <property type="entry name" value="PLipase_D/transphosphatidylase"/>
</dbReference>
<dbReference type="GO" id="GO:0030572">
    <property type="term" value="F:phosphatidyltransferase activity"/>
    <property type="evidence" value="ECO:0007669"/>
    <property type="project" value="UniProtKB-ARBA"/>
</dbReference>
<protein>
    <submittedName>
        <fullName evidence="2">Cardiolipin synthetase</fullName>
    </submittedName>
</protein>